<organism evidence="1 2">
    <name type="scientific">Diphasiastrum complanatum</name>
    <name type="common">Issler's clubmoss</name>
    <name type="synonym">Lycopodium complanatum</name>
    <dbReference type="NCBI Taxonomy" id="34168"/>
    <lineage>
        <taxon>Eukaryota</taxon>
        <taxon>Viridiplantae</taxon>
        <taxon>Streptophyta</taxon>
        <taxon>Embryophyta</taxon>
        <taxon>Tracheophyta</taxon>
        <taxon>Lycopodiopsida</taxon>
        <taxon>Lycopodiales</taxon>
        <taxon>Lycopodiaceae</taxon>
        <taxon>Lycopodioideae</taxon>
        <taxon>Diphasiastrum</taxon>
    </lineage>
</organism>
<proteinExistence type="predicted"/>
<accession>A0ACC2BHQ3</accession>
<sequence>MAQCFAESKHLNTGNLDMHSSGCNGRIHSSQVAKGHVAHVHNFRSYPVANQAKVATYGDADDNSRKEGGSIRGYGSFNMGGLYEKVEPRQVARTRLATSMGSHSKSVRTDGTGGCINPILSRGGVTKSRVEDSSSELSIVEDRRNSAGAMTVDAASMGEICNGDKLIVAKSIAQKRFLSKNQQRGENVPLKAGSVVSSAAMEKAPLDAGGISASHCYSIISSSSAAIGDASEIGKSKSGDGLSGNCQSPAATGESYGGENSNSGKLVVGNGNFFKSQKLNQVLLRENSVADSSANTGPSKASEGVVAGTISDRLLTSSNLRKEKRSGEMNKDAGSAVNSPVWSPRTAAHVQANSPRTDIQSWPSSPASLRAVVRTRNLSEGSFNLIFAGVNKEGNVNEPRSHAGSPRKGSSRDWNRGVDDSEDISTVSSFRDCLLSKQAQMSQARSNNAFSTSTEVNFPRSGTLTPDCELVGLPSQASLRDRNGLDTRTREHQTKCDASSSIKFPKEQPCDTPRTTHSSNAHSTTSFEVASLYAASDSSRACTRQSICTSQNRDRFELRASNVGNQTAMAGYERSPTTGIITGGSFGRSEIGPAINAIGSSKAVSKQGVSTSAFGNITNGSKLTTAQSSYGNVIKDNPNPDHQKDPTEAILSAQKHLVDEMRRGLSSMDPDEVKSIGNEYYRKGRISEALSLYDRAIALLPGQAAFHSNRAAALAALGRLGDAVQECQEAIKIDSFYSRAHQRLASLFIRLGRIGDAKRHLKAAGNKDERVTQSSDIIEGHVKKCFEARHSKDWLCMIKESDAAVVAGADSAPQIFALKAEALLKLGKIEEAIRVMSAAQRLEITVNTRKHTLAHSIVYVIQAKIDLALGKFEEAITTVEKAVKMEPANIDAAILLKKARTIGRLRATGNELFKAGKYFEASAAYGEGLEVDPVNAVLLCNRAACRSNLGLWEKAIEDCNAALAVQPNYKKARLRRAHSNAKLEKWEEALRDYEILRRELPGNLEVAQALFDVQVSLKKSRGEETFTKRFGEVDVVYSSEQFREAISSPGLAVVHFTLRSNDRCIQISKLIGQLCKQYPAVNFIKVDIEENPYLAKMENVNFVPTCKMYKNGLKVKESIELSHQALEQAVQLCIH</sequence>
<dbReference type="EMBL" id="CM055106">
    <property type="protein sequence ID" value="KAJ7529293.1"/>
    <property type="molecule type" value="Genomic_DNA"/>
</dbReference>
<name>A0ACC2BHQ3_DIPCM</name>
<reference evidence="2" key="1">
    <citation type="journal article" date="2024" name="Proc. Natl. Acad. Sci. U.S.A.">
        <title>Extraordinary preservation of gene collinearity over three hundred million years revealed in homosporous lycophytes.</title>
        <authorList>
            <person name="Li C."/>
            <person name="Wickell D."/>
            <person name="Kuo L.Y."/>
            <person name="Chen X."/>
            <person name="Nie B."/>
            <person name="Liao X."/>
            <person name="Peng D."/>
            <person name="Ji J."/>
            <person name="Jenkins J."/>
            <person name="Williams M."/>
            <person name="Shu S."/>
            <person name="Plott C."/>
            <person name="Barry K."/>
            <person name="Rajasekar S."/>
            <person name="Grimwood J."/>
            <person name="Han X."/>
            <person name="Sun S."/>
            <person name="Hou Z."/>
            <person name="He W."/>
            <person name="Dai G."/>
            <person name="Sun C."/>
            <person name="Schmutz J."/>
            <person name="Leebens-Mack J.H."/>
            <person name="Li F.W."/>
            <person name="Wang L."/>
        </authorList>
    </citation>
    <scope>NUCLEOTIDE SEQUENCE [LARGE SCALE GENOMIC DNA]</scope>
    <source>
        <strain evidence="2">cv. PW_Plant_1</strain>
    </source>
</reference>
<evidence type="ECO:0000313" key="1">
    <source>
        <dbReference type="EMBL" id="KAJ7529293.1"/>
    </source>
</evidence>
<evidence type="ECO:0000313" key="2">
    <source>
        <dbReference type="Proteomes" id="UP001162992"/>
    </source>
</evidence>
<keyword evidence="2" id="KW-1185">Reference proteome</keyword>
<gene>
    <name evidence="1" type="ORF">O6H91_15G042700</name>
</gene>
<comment type="caution">
    <text evidence="1">The sequence shown here is derived from an EMBL/GenBank/DDBJ whole genome shotgun (WGS) entry which is preliminary data.</text>
</comment>
<dbReference type="Proteomes" id="UP001162992">
    <property type="component" value="Chromosome 15"/>
</dbReference>
<protein>
    <submittedName>
        <fullName evidence="1">Uncharacterized protein</fullName>
    </submittedName>
</protein>